<dbReference type="HOGENOM" id="CLU_2926279_0_0_1"/>
<name>A0A0D3GGJ9_9ORYZ</name>
<dbReference type="AlphaFoldDB" id="A0A0D3GGJ9"/>
<dbReference type="PaxDb" id="65489-OBART06G14660.1"/>
<evidence type="ECO:0000256" key="1">
    <source>
        <dbReference type="SAM" id="MobiDB-lite"/>
    </source>
</evidence>
<dbReference type="Gramene" id="OBART06G14660.1">
    <property type="protein sequence ID" value="OBART06G14660.1"/>
    <property type="gene ID" value="OBART06G14660"/>
</dbReference>
<reference evidence="2" key="2">
    <citation type="submission" date="2015-03" db="UniProtKB">
        <authorList>
            <consortium name="EnsemblPlants"/>
        </authorList>
    </citation>
    <scope>IDENTIFICATION</scope>
</reference>
<keyword evidence="3" id="KW-1185">Reference proteome</keyword>
<accession>A0A0D3GGJ9</accession>
<dbReference type="EnsemblPlants" id="OBART06G14660.1">
    <property type="protein sequence ID" value="OBART06G14660.1"/>
    <property type="gene ID" value="OBART06G14660"/>
</dbReference>
<dbReference type="Proteomes" id="UP000026960">
    <property type="component" value="Chromosome 6"/>
</dbReference>
<proteinExistence type="predicted"/>
<sequence length="61" mass="6843">MAPPYAEPGRCPASLPSSPSRTEPAEMAPPQIRTMLDLAQIQSQRTLRKERCHGHLTWESE</sequence>
<reference evidence="2" key="1">
    <citation type="journal article" date="2009" name="Rice">
        <title>De Novo Next Generation Sequencing of Plant Genomes.</title>
        <authorList>
            <person name="Rounsley S."/>
            <person name="Marri P.R."/>
            <person name="Yu Y."/>
            <person name="He R."/>
            <person name="Sisneros N."/>
            <person name="Goicoechea J.L."/>
            <person name="Lee S.J."/>
            <person name="Angelova A."/>
            <person name="Kudrna D."/>
            <person name="Luo M."/>
            <person name="Affourtit J."/>
            <person name="Desany B."/>
            <person name="Knight J."/>
            <person name="Niazi F."/>
            <person name="Egholm M."/>
            <person name="Wing R.A."/>
        </authorList>
    </citation>
    <scope>NUCLEOTIDE SEQUENCE [LARGE SCALE GENOMIC DNA]</scope>
    <source>
        <strain evidence="2">cv. IRGC 105608</strain>
    </source>
</reference>
<evidence type="ECO:0000313" key="2">
    <source>
        <dbReference type="EnsemblPlants" id="OBART06G14660.1"/>
    </source>
</evidence>
<evidence type="ECO:0000313" key="3">
    <source>
        <dbReference type="Proteomes" id="UP000026960"/>
    </source>
</evidence>
<protein>
    <submittedName>
        <fullName evidence="2">Uncharacterized protein</fullName>
    </submittedName>
</protein>
<organism evidence="2">
    <name type="scientific">Oryza barthii</name>
    <dbReference type="NCBI Taxonomy" id="65489"/>
    <lineage>
        <taxon>Eukaryota</taxon>
        <taxon>Viridiplantae</taxon>
        <taxon>Streptophyta</taxon>
        <taxon>Embryophyta</taxon>
        <taxon>Tracheophyta</taxon>
        <taxon>Spermatophyta</taxon>
        <taxon>Magnoliopsida</taxon>
        <taxon>Liliopsida</taxon>
        <taxon>Poales</taxon>
        <taxon>Poaceae</taxon>
        <taxon>BOP clade</taxon>
        <taxon>Oryzoideae</taxon>
        <taxon>Oryzeae</taxon>
        <taxon>Oryzinae</taxon>
        <taxon>Oryza</taxon>
    </lineage>
</organism>
<feature type="region of interest" description="Disordered" evidence="1">
    <location>
        <begin position="1"/>
        <end position="29"/>
    </location>
</feature>